<accession>A0A4Q5MYB6</accession>
<reference evidence="1 2" key="1">
    <citation type="submission" date="2019-01" db="EMBL/GenBank/DDBJ databases">
        <title>Novel species of Cellulomonas.</title>
        <authorList>
            <person name="Liu Q."/>
            <person name="Xin Y.-H."/>
        </authorList>
    </citation>
    <scope>NUCLEOTIDE SEQUENCE [LARGE SCALE GENOMIC DNA]</scope>
    <source>
        <strain evidence="1 2">HLT2-17</strain>
    </source>
</reference>
<evidence type="ECO:0000313" key="1">
    <source>
        <dbReference type="EMBL" id="RYV50636.1"/>
    </source>
</evidence>
<gene>
    <name evidence="1" type="ORF">EUA98_12320</name>
</gene>
<sequence length="84" mass="9219">MSAPVPAPPATRRPGTHVRSFLAFVTTTEGAPEIRVRYRESAEGWRWSCDTCGQRREPTCPHAQAAHYLTAPASAEATTTQHDN</sequence>
<evidence type="ECO:0008006" key="3">
    <source>
        <dbReference type="Google" id="ProtNLM"/>
    </source>
</evidence>
<evidence type="ECO:0000313" key="2">
    <source>
        <dbReference type="Proteomes" id="UP000293764"/>
    </source>
</evidence>
<dbReference type="AlphaFoldDB" id="A0A4Q5MYB6"/>
<comment type="caution">
    <text evidence="1">The sequence shown here is derived from an EMBL/GenBank/DDBJ whole genome shotgun (WGS) entry which is preliminary data.</text>
</comment>
<protein>
    <recommendedName>
        <fullName evidence="3">SWIM-type domain-containing protein</fullName>
    </recommendedName>
</protein>
<proteinExistence type="predicted"/>
<dbReference type="EMBL" id="SDWW01000029">
    <property type="protein sequence ID" value="RYV50636.1"/>
    <property type="molecule type" value="Genomic_DNA"/>
</dbReference>
<keyword evidence="2" id="KW-1185">Reference proteome</keyword>
<name>A0A4Q5MYB6_9MICO</name>
<dbReference type="RefSeq" id="WP_130102992.1">
    <property type="nucleotide sequence ID" value="NZ_SDWW01000029.1"/>
</dbReference>
<dbReference type="Proteomes" id="UP000293764">
    <property type="component" value="Unassembled WGS sequence"/>
</dbReference>
<organism evidence="1 2">
    <name type="scientific">Pengzhenrongella frigida</name>
    <dbReference type="NCBI Taxonomy" id="1259133"/>
    <lineage>
        <taxon>Bacteria</taxon>
        <taxon>Bacillati</taxon>
        <taxon>Actinomycetota</taxon>
        <taxon>Actinomycetes</taxon>
        <taxon>Micrococcales</taxon>
        <taxon>Pengzhenrongella</taxon>
    </lineage>
</organism>
<dbReference type="OrthoDB" id="3294596at2"/>